<evidence type="ECO:0000313" key="3">
    <source>
        <dbReference type="Proteomes" id="UP001202328"/>
    </source>
</evidence>
<dbReference type="AlphaFoldDB" id="A0AAD4TBD1"/>
<comment type="caution">
    <text evidence="2">The sequence shown here is derived from an EMBL/GenBank/DDBJ whole genome shotgun (WGS) entry which is preliminary data.</text>
</comment>
<dbReference type="InterPro" id="IPR025558">
    <property type="entry name" value="DUF4283"/>
</dbReference>
<dbReference type="Pfam" id="PF14111">
    <property type="entry name" value="DUF4283"/>
    <property type="match status" value="1"/>
</dbReference>
<feature type="domain" description="DUF4283" evidence="1">
    <location>
        <begin position="128"/>
        <end position="195"/>
    </location>
</feature>
<accession>A0AAD4TBD1</accession>
<gene>
    <name evidence="2" type="ORF">MKW98_008790</name>
</gene>
<protein>
    <recommendedName>
        <fullName evidence="1">DUF4283 domain-containing protein</fullName>
    </recommendedName>
</protein>
<dbReference type="Proteomes" id="UP001202328">
    <property type="component" value="Unassembled WGS sequence"/>
</dbReference>
<evidence type="ECO:0000313" key="2">
    <source>
        <dbReference type="EMBL" id="KAI3946197.1"/>
    </source>
</evidence>
<sequence length="198" mass="21706">MVENESNMGFADFPPLIVSNGKEGHKISISSSDAGFEHLKSKIGGEKQKGNDGSVNKLEIVSHGKAVGGFDSNGVGVPSASSSREWRTLYPYAKPTQPQIPMKIFPSAELNGKRVVDYAAGDFSTGIKRCEEYGVGFCVGKRLSFPAIKESVSKLWNLKNEVSKLHSNCTFFFEFKDEEDRKKVLELGSFNISKCLSL</sequence>
<organism evidence="2 3">
    <name type="scientific">Papaver atlanticum</name>
    <dbReference type="NCBI Taxonomy" id="357466"/>
    <lineage>
        <taxon>Eukaryota</taxon>
        <taxon>Viridiplantae</taxon>
        <taxon>Streptophyta</taxon>
        <taxon>Embryophyta</taxon>
        <taxon>Tracheophyta</taxon>
        <taxon>Spermatophyta</taxon>
        <taxon>Magnoliopsida</taxon>
        <taxon>Ranunculales</taxon>
        <taxon>Papaveraceae</taxon>
        <taxon>Papaveroideae</taxon>
        <taxon>Papaver</taxon>
    </lineage>
</organism>
<reference evidence="2" key="1">
    <citation type="submission" date="2022-04" db="EMBL/GenBank/DDBJ databases">
        <title>A functionally conserved STORR gene fusion in Papaver species that diverged 16.8 million years ago.</title>
        <authorList>
            <person name="Catania T."/>
        </authorList>
    </citation>
    <scope>NUCLEOTIDE SEQUENCE</scope>
    <source>
        <strain evidence="2">S-188037</strain>
    </source>
</reference>
<name>A0AAD4TBD1_9MAGN</name>
<keyword evidence="3" id="KW-1185">Reference proteome</keyword>
<dbReference type="EMBL" id="JAJJMB010003697">
    <property type="protein sequence ID" value="KAI3946197.1"/>
    <property type="molecule type" value="Genomic_DNA"/>
</dbReference>
<proteinExistence type="predicted"/>
<evidence type="ECO:0000259" key="1">
    <source>
        <dbReference type="Pfam" id="PF14111"/>
    </source>
</evidence>